<evidence type="ECO:0000313" key="1">
    <source>
        <dbReference type="EMBL" id="SVC51523.1"/>
    </source>
</evidence>
<gene>
    <name evidence="1" type="ORF">METZ01_LOCUS304377</name>
</gene>
<dbReference type="Pfam" id="PF22945">
    <property type="entry name" value="LEM-3_GIY-YIG"/>
    <property type="match status" value="1"/>
</dbReference>
<organism evidence="1">
    <name type="scientific">marine metagenome</name>
    <dbReference type="NCBI Taxonomy" id="408172"/>
    <lineage>
        <taxon>unclassified sequences</taxon>
        <taxon>metagenomes</taxon>
        <taxon>ecological metagenomes</taxon>
    </lineage>
</organism>
<protein>
    <recommendedName>
        <fullName evidence="2">GIY-YIG domain-containing protein</fullName>
    </recommendedName>
</protein>
<dbReference type="AlphaFoldDB" id="A0A382MRA1"/>
<dbReference type="EMBL" id="UINC01095439">
    <property type="protein sequence ID" value="SVC51523.1"/>
    <property type="molecule type" value="Genomic_DNA"/>
</dbReference>
<sequence>MLNNIESFSQKTIKKLNHYVYALVNPADETIFYVGMGKGNRGFNSIKKIPKGNNELKSKIKGLRAEGIEPRLDILRYGMEKETAQEVEAAIIDSFGVSNLSNEIRGIHTKQGRTRAYDLNIQLGGKLLNIEDIQDNVILFFCHKALAKHHNYYDSTRQFWKLSEKRIKKTTDTDELFYKYAFTMRGNTVLEVYRVLEWFSAGTTVSTRTPGDKKNRWEFIGGNVSPNIEKLYKNKMLFEKDSPLRGTQGGARYLEIKTINKMTETELKEKSNER</sequence>
<name>A0A382MRA1_9ZZZZ</name>
<proteinExistence type="predicted"/>
<reference evidence="1" key="1">
    <citation type="submission" date="2018-05" db="EMBL/GenBank/DDBJ databases">
        <authorList>
            <person name="Lanie J.A."/>
            <person name="Ng W.-L."/>
            <person name="Kazmierczak K.M."/>
            <person name="Andrzejewski T.M."/>
            <person name="Davidsen T.M."/>
            <person name="Wayne K.J."/>
            <person name="Tettelin H."/>
            <person name="Glass J.I."/>
            <person name="Rusch D."/>
            <person name="Podicherti R."/>
            <person name="Tsui H.-C.T."/>
            <person name="Winkler M.E."/>
        </authorList>
    </citation>
    <scope>NUCLEOTIDE SEQUENCE</scope>
</reference>
<accession>A0A382MRA1</accession>
<evidence type="ECO:0008006" key="2">
    <source>
        <dbReference type="Google" id="ProtNLM"/>
    </source>
</evidence>
<dbReference type="CDD" id="cd10440">
    <property type="entry name" value="GIY-YIG_COG3680"/>
    <property type="match status" value="1"/>
</dbReference>